<feature type="region of interest" description="Disordered" evidence="2">
    <location>
        <begin position="113"/>
        <end position="137"/>
    </location>
</feature>
<evidence type="ECO:0000313" key="3">
    <source>
        <dbReference type="EMBL" id="CAD8181519.1"/>
    </source>
</evidence>
<gene>
    <name evidence="3" type="ORF">POCTA_138.1.T0770072</name>
</gene>
<proteinExistence type="predicted"/>
<dbReference type="OMA" id="MIIIVYH"/>
<feature type="coiled-coil region" evidence="1">
    <location>
        <begin position="253"/>
        <end position="280"/>
    </location>
</feature>
<feature type="region of interest" description="Disordered" evidence="2">
    <location>
        <begin position="294"/>
        <end position="318"/>
    </location>
</feature>
<evidence type="ECO:0000256" key="1">
    <source>
        <dbReference type="SAM" id="Coils"/>
    </source>
</evidence>
<keyword evidence="4" id="KW-1185">Reference proteome</keyword>
<evidence type="ECO:0000313" key="4">
    <source>
        <dbReference type="Proteomes" id="UP000683925"/>
    </source>
</evidence>
<protein>
    <submittedName>
        <fullName evidence="3">Uncharacterized protein</fullName>
    </submittedName>
</protein>
<keyword evidence="1" id="KW-0175">Coiled coil</keyword>
<dbReference type="Proteomes" id="UP000683925">
    <property type="component" value="Unassembled WGS sequence"/>
</dbReference>
<dbReference type="AlphaFoldDB" id="A0A8S1W095"/>
<reference evidence="3" key="1">
    <citation type="submission" date="2021-01" db="EMBL/GenBank/DDBJ databases">
        <authorList>
            <consortium name="Genoscope - CEA"/>
            <person name="William W."/>
        </authorList>
    </citation>
    <scope>NUCLEOTIDE SEQUENCE</scope>
</reference>
<accession>A0A8S1W095</accession>
<sequence length="467" mass="55511">MLIFQQELFISQILFPLFIYQEMIIIVYHNNQKIKIVLTQPSLQLLYQLVQENLKLPYDFELRDKKNKIVFDLYDGLETNVVEVPTMNQKIKSKTVNDQQSYRVGRDRIQSLNLQSSQKESNSDFSSQNDLTQNQQNKREQIIQRMMEDKLYREEQQKINSDGNKLIKQIQKRIKLKEQVLKMKDEALNLSELEKKKIILAQRRELSQPIRLDALTEHQKRYEEEKFQKLKQRQQQKHELDEEFKMKLIKFPKSQALVRLEEEQAKLKLSQQQAAEQKKLLKSKQLRYGESVKDSFLKDIPRHSNSPIKQTQEQNSTQKSQLEIAKQNIKKLQSLLQEKKVDKILLLPERRSVNDIRQRGQNSLIEMKQSNQIDNIDKPYTTDHKNLISKRKVLKSGLNSANFPSSLHEIKPIYFEEKYQNVLNSILQLEQKCKEKEKKLILNGSQVLEEEENQKFIENLRQKLALI</sequence>
<comment type="caution">
    <text evidence="3">The sequence shown here is derived from an EMBL/GenBank/DDBJ whole genome shotgun (WGS) entry which is preliminary data.</text>
</comment>
<organism evidence="3 4">
    <name type="scientific">Paramecium octaurelia</name>
    <dbReference type="NCBI Taxonomy" id="43137"/>
    <lineage>
        <taxon>Eukaryota</taxon>
        <taxon>Sar</taxon>
        <taxon>Alveolata</taxon>
        <taxon>Ciliophora</taxon>
        <taxon>Intramacronucleata</taxon>
        <taxon>Oligohymenophorea</taxon>
        <taxon>Peniculida</taxon>
        <taxon>Parameciidae</taxon>
        <taxon>Paramecium</taxon>
    </lineage>
</organism>
<dbReference type="OrthoDB" id="10337131at2759"/>
<evidence type="ECO:0000256" key="2">
    <source>
        <dbReference type="SAM" id="MobiDB-lite"/>
    </source>
</evidence>
<feature type="compositionally biased region" description="Polar residues" evidence="2">
    <location>
        <begin position="113"/>
        <end position="136"/>
    </location>
</feature>
<dbReference type="EMBL" id="CAJJDP010000076">
    <property type="protein sequence ID" value="CAD8181519.1"/>
    <property type="molecule type" value="Genomic_DNA"/>
</dbReference>
<feature type="compositionally biased region" description="Polar residues" evidence="2">
    <location>
        <begin position="303"/>
        <end position="318"/>
    </location>
</feature>
<name>A0A8S1W095_PAROT</name>